<gene>
    <name evidence="2" type="ORF">L1I42_14945</name>
</gene>
<keyword evidence="1" id="KW-0472">Membrane</keyword>
<evidence type="ECO:0000256" key="1">
    <source>
        <dbReference type="SAM" id="Phobius"/>
    </source>
</evidence>
<dbReference type="EMBL" id="JAKGTI010000004">
    <property type="protein sequence ID" value="MCF4099790.1"/>
    <property type="molecule type" value="Genomic_DNA"/>
</dbReference>
<proteinExistence type="predicted"/>
<feature type="transmembrane region" description="Helical" evidence="1">
    <location>
        <begin position="47"/>
        <end position="70"/>
    </location>
</feature>
<evidence type="ECO:0000313" key="3">
    <source>
        <dbReference type="Proteomes" id="UP001201217"/>
    </source>
</evidence>
<dbReference type="RefSeq" id="WP_236115536.1">
    <property type="nucleotide sequence ID" value="NZ_JAKGTI010000004.1"/>
</dbReference>
<protein>
    <submittedName>
        <fullName evidence="2">Uncharacterized protein</fullName>
    </submittedName>
</protein>
<dbReference type="Proteomes" id="UP001201217">
    <property type="component" value="Unassembled WGS sequence"/>
</dbReference>
<reference evidence="2 3" key="1">
    <citation type="submission" date="2022-01" db="EMBL/GenBank/DDBJ databases">
        <title>Maritalea mediterranea sp. nov., isolated from marine plastic residues from the Malva-rosa beach (Valencia, Spain).</title>
        <authorList>
            <person name="Vidal-Verdu A."/>
            <person name="Molina-Menor E."/>
            <person name="Pascual J."/>
            <person name="Pereto J."/>
            <person name="Porcar M."/>
        </authorList>
    </citation>
    <scope>NUCLEOTIDE SEQUENCE [LARGE SCALE GENOMIC DNA]</scope>
    <source>
        <strain evidence="2 3">P4.10X</strain>
    </source>
</reference>
<name>A0ABS9EA78_9HYPH</name>
<evidence type="ECO:0000313" key="2">
    <source>
        <dbReference type="EMBL" id="MCF4099790.1"/>
    </source>
</evidence>
<keyword evidence="1" id="KW-0812">Transmembrane</keyword>
<accession>A0ABS9EA78</accession>
<comment type="caution">
    <text evidence="2">The sequence shown here is derived from an EMBL/GenBank/DDBJ whole genome shotgun (WGS) entry which is preliminary data.</text>
</comment>
<keyword evidence="3" id="KW-1185">Reference proteome</keyword>
<sequence length="108" mass="11679">MSSKRTIKTPRMNMQKYKLLLGQIRWAAEFTFALAFAAGLSAFIGLVLYFGVMSAVSVILALVSTPFIGFQWSEAIDALYEVAPLEVHMLLAGAAGGFMLARGGSEKD</sequence>
<organism evidence="2 3">
    <name type="scientific">Maritalea mediterranea</name>
    <dbReference type="NCBI Taxonomy" id="2909667"/>
    <lineage>
        <taxon>Bacteria</taxon>
        <taxon>Pseudomonadati</taxon>
        <taxon>Pseudomonadota</taxon>
        <taxon>Alphaproteobacteria</taxon>
        <taxon>Hyphomicrobiales</taxon>
        <taxon>Devosiaceae</taxon>
        <taxon>Maritalea</taxon>
    </lineage>
</organism>
<keyword evidence="1" id="KW-1133">Transmembrane helix</keyword>